<sequence>MLLTLYLLGAISFGPACLIAAALRHRPTVVWYWNGFLLQPVALAILLSLPPLDPPPRRATSPP</sequence>
<organism evidence="2 3">
    <name type="scientific">Pseudooctadecabacter jejudonensis</name>
    <dbReference type="NCBI Taxonomy" id="1391910"/>
    <lineage>
        <taxon>Bacteria</taxon>
        <taxon>Pseudomonadati</taxon>
        <taxon>Pseudomonadota</taxon>
        <taxon>Alphaproteobacteria</taxon>
        <taxon>Rhodobacterales</taxon>
        <taxon>Paracoccaceae</taxon>
        <taxon>Pseudooctadecabacter</taxon>
    </lineage>
</organism>
<gene>
    <name evidence="2" type="ORF">PSJ8397_02844</name>
</gene>
<reference evidence="2 3" key="1">
    <citation type="submission" date="2017-03" db="EMBL/GenBank/DDBJ databases">
        <authorList>
            <person name="Afonso C.L."/>
            <person name="Miller P.J."/>
            <person name="Scott M.A."/>
            <person name="Spackman E."/>
            <person name="Goraichik I."/>
            <person name="Dimitrov K.M."/>
            <person name="Suarez D.L."/>
            <person name="Swayne D.E."/>
        </authorList>
    </citation>
    <scope>NUCLEOTIDE SEQUENCE [LARGE SCALE GENOMIC DNA]</scope>
    <source>
        <strain evidence="2 3">CECT 8397</strain>
    </source>
</reference>
<evidence type="ECO:0000313" key="3">
    <source>
        <dbReference type="Proteomes" id="UP000193623"/>
    </source>
</evidence>
<keyword evidence="3" id="KW-1185">Reference proteome</keyword>
<name>A0A1Y5T7S0_9RHOB</name>
<dbReference type="Proteomes" id="UP000193623">
    <property type="component" value="Unassembled WGS sequence"/>
</dbReference>
<evidence type="ECO:0000313" key="2">
    <source>
        <dbReference type="EMBL" id="SLN54395.1"/>
    </source>
</evidence>
<protein>
    <submittedName>
        <fullName evidence="2">Uncharacterized protein</fullName>
    </submittedName>
</protein>
<keyword evidence="1" id="KW-0812">Transmembrane</keyword>
<keyword evidence="1" id="KW-0472">Membrane</keyword>
<feature type="transmembrane region" description="Helical" evidence="1">
    <location>
        <begin position="30"/>
        <end position="49"/>
    </location>
</feature>
<dbReference type="EMBL" id="FWFT01000005">
    <property type="protein sequence ID" value="SLN54395.1"/>
    <property type="molecule type" value="Genomic_DNA"/>
</dbReference>
<dbReference type="AlphaFoldDB" id="A0A1Y5T7S0"/>
<accession>A0A1Y5T7S0</accession>
<keyword evidence="1" id="KW-1133">Transmembrane helix</keyword>
<dbReference type="RefSeq" id="WP_085865239.1">
    <property type="nucleotide sequence ID" value="NZ_FWFT01000005.1"/>
</dbReference>
<proteinExistence type="predicted"/>
<evidence type="ECO:0000256" key="1">
    <source>
        <dbReference type="SAM" id="Phobius"/>
    </source>
</evidence>